<dbReference type="SUPFAM" id="SSF46785">
    <property type="entry name" value="Winged helix' DNA-binding domain"/>
    <property type="match status" value="1"/>
</dbReference>
<dbReference type="InterPro" id="IPR036390">
    <property type="entry name" value="WH_DNA-bd_sf"/>
</dbReference>
<dbReference type="PANTHER" id="PTHR43537:SF41">
    <property type="entry name" value="TRANSCRIPTIONAL REGULATORY PROTEIN"/>
    <property type="match status" value="1"/>
</dbReference>
<organism evidence="5 6">
    <name type="scientific">Roseovarius litorisediminis</name>
    <dbReference type="NCBI Taxonomy" id="1312363"/>
    <lineage>
        <taxon>Bacteria</taxon>
        <taxon>Pseudomonadati</taxon>
        <taxon>Pseudomonadota</taxon>
        <taxon>Alphaproteobacteria</taxon>
        <taxon>Rhodobacterales</taxon>
        <taxon>Roseobacteraceae</taxon>
        <taxon>Roseovarius</taxon>
    </lineage>
</organism>
<dbReference type="OrthoDB" id="5450856at2"/>
<keyword evidence="1" id="KW-0805">Transcription regulation</keyword>
<dbReference type="CDD" id="cd07377">
    <property type="entry name" value="WHTH_GntR"/>
    <property type="match status" value="1"/>
</dbReference>
<dbReference type="Proteomes" id="UP000193827">
    <property type="component" value="Unassembled WGS sequence"/>
</dbReference>
<dbReference type="PANTHER" id="PTHR43537">
    <property type="entry name" value="TRANSCRIPTIONAL REGULATOR, GNTR FAMILY"/>
    <property type="match status" value="1"/>
</dbReference>
<dbReference type="AlphaFoldDB" id="A0A1Y5S895"/>
<evidence type="ECO:0000313" key="5">
    <source>
        <dbReference type="EMBL" id="SLN34672.1"/>
    </source>
</evidence>
<protein>
    <submittedName>
        <fullName evidence="5">Putative HTH-type transcriptional regulator YdfH</fullName>
    </submittedName>
</protein>
<dbReference type="GO" id="GO:0003677">
    <property type="term" value="F:DNA binding"/>
    <property type="evidence" value="ECO:0007669"/>
    <property type="project" value="UniProtKB-KW"/>
</dbReference>
<reference evidence="5 6" key="1">
    <citation type="submission" date="2017-03" db="EMBL/GenBank/DDBJ databases">
        <authorList>
            <person name="Afonso C.L."/>
            <person name="Miller P.J."/>
            <person name="Scott M.A."/>
            <person name="Spackman E."/>
            <person name="Goraichik I."/>
            <person name="Dimitrov K.M."/>
            <person name="Suarez D.L."/>
            <person name="Swayne D.E."/>
        </authorList>
    </citation>
    <scope>NUCLEOTIDE SEQUENCE [LARGE SCALE GENOMIC DNA]</scope>
    <source>
        <strain evidence="5 6">CECT 8287</strain>
    </source>
</reference>
<dbReference type="InterPro" id="IPR036388">
    <property type="entry name" value="WH-like_DNA-bd_sf"/>
</dbReference>
<evidence type="ECO:0000256" key="3">
    <source>
        <dbReference type="ARBA" id="ARBA00023163"/>
    </source>
</evidence>
<keyword evidence="2" id="KW-0238">DNA-binding</keyword>
<dbReference type="InterPro" id="IPR008920">
    <property type="entry name" value="TF_FadR/GntR_C"/>
</dbReference>
<name>A0A1Y5S895_9RHOB</name>
<dbReference type="PROSITE" id="PS50949">
    <property type="entry name" value="HTH_GNTR"/>
    <property type="match status" value="1"/>
</dbReference>
<evidence type="ECO:0000313" key="6">
    <source>
        <dbReference type="Proteomes" id="UP000193827"/>
    </source>
</evidence>
<evidence type="ECO:0000259" key="4">
    <source>
        <dbReference type="PROSITE" id="PS50949"/>
    </source>
</evidence>
<dbReference type="EMBL" id="FWFL01000003">
    <property type="protein sequence ID" value="SLN34672.1"/>
    <property type="molecule type" value="Genomic_DNA"/>
</dbReference>
<accession>A0A1Y5S895</accession>
<dbReference type="RefSeq" id="WP_085891926.1">
    <property type="nucleotide sequence ID" value="NZ_FWFL01000003.1"/>
</dbReference>
<evidence type="ECO:0000256" key="2">
    <source>
        <dbReference type="ARBA" id="ARBA00023125"/>
    </source>
</evidence>
<dbReference type="InterPro" id="IPR000524">
    <property type="entry name" value="Tscrpt_reg_HTH_GntR"/>
</dbReference>
<dbReference type="SUPFAM" id="SSF48008">
    <property type="entry name" value="GntR ligand-binding domain-like"/>
    <property type="match status" value="1"/>
</dbReference>
<evidence type="ECO:0000256" key="1">
    <source>
        <dbReference type="ARBA" id="ARBA00023015"/>
    </source>
</evidence>
<dbReference type="InterPro" id="IPR011711">
    <property type="entry name" value="GntR_C"/>
</dbReference>
<sequence>MPPPSIAQILQDEILSGALPPGTPLSQADLAMRFGVSRIPIRDALAKLSATGLITASPNRTATVLKMTRDEVIEAYNLRLLLEGDLLARAIPQMTDSHLSAIGYALERSSLEARQSNWAEGDRMFHDAIYAAAGQPRQQAMVNDLRRICCIQIAGYNQLTRNTDRWLTDHQRLTNACRAGNLRRATRILRRHLNGARNHLLREMDRKTTRPA</sequence>
<dbReference type="Gene3D" id="1.20.120.530">
    <property type="entry name" value="GntR ligand-binding domain-like"/>
    <property type="match status" value="1"/>
</dbReference>
<dbReference type="GO" id="GO:0003700">
    <property type="term" value="F:DNA-binding transcription factor activity"/>
    <property type="evidence" value="ECO:0007669"/>
    <property type="project" value="InterPro"/>
</dbReference>
<dbReference type="Pfam" id="PF00392">
    <property type="entry name" value="GntR"/>
    <property type="match status" value="1"/>
</dbReference>
<dbReference type="Pfam" id="PF07729">
    <property type="entry name" value="FCD"/>
    <property type="match status" value="1"/>
</dbReference>
<dbReference type="SMART" id="SM00345">
    <property type="entry name" value="HTH_GNTR"/>
    <property type="match status" value="1"/>
</dbReference>
<dbReference type="Gene3D" id="1.10.10.10">
    <property type="entry name" value="Winged helix-like DNA-binding domain superfamily/Winged helix DNA-binding domain"/>
    <property type="match status" value="1"/>
</dbReference>
<dbReference type="PRINTS" id="PR00035">
    <property type="entry name" value="HTHGNTR"/>
</dbReference>
<keyword evidence="3" id="KW-0804">Transcription</keyword>
<keyword evidence="6" id="KW-1185">Reference proteome</keyword>
<proteinExistence type="predicted"/>
<gene>
    <name evidence="5" type="primary">ydfH_2</name>
    <name evidence="5" type="ORF">PEL8287_01712</name>
</gene>
<feature type="domain" description="HTH gntR-type" evidence="4">
    <location>
        <begin position="1"/>
        <end position="67"/>
    </location>
</feature>
<dbReference type="SMART" id="SM00895">
    <property type="entry name" value="FCD"/>
    <property type="match status" value="1"/>
</dbReference>